<dbReference type="PANTHER" id="PTHR11537">
    <property type="entry name" value="VOLTAGE-GATED POTASSIUM CHANNEL"/>
    <property type="match status" value="1"/>
</dbReference>
<dbReference type="STRING" id="283909.R7TQJ8"/>
<dbReference type="InterPro" id="IPR003968">
    <property type="entry name" value="K_chnl_volt-dep_Kv"/>
</dbReference>
<keyword evidence="16" id="KW-1185">Reference proteome</keyword>
<feature type="transmembrane region" description="Helical" evidence="12">
    <location>
        <begin position="226"/>
        <end position="249"/>
    </location>
</feature>
<dbReference type="FunFam" id="1.10.287.70:FF:000011">
    <property type="entry name" value="Potassium channel, voltage-gated Shaw-related subfamily C, member 4"/>
    <property type="match status" value="1"/>
</dbReference>
<evidence type="ECO:0000256" key="9">
    <source>
        <dbReference type="ARBA" id="ARBA00023065"/>
    </source>
</evidence>
<gene>
    <name evidence="14" type="ORF">CAPTEDRAFT_33393</name>
</gene>
<keyword evidence="2" id="KW-0813">Transport</keyword>
<dbReference type="CDD" id="cd18379">
    <property type="entry name" value="BTB_POZ_Kv3_KCNC"/>
    <property type="match status" value="1"/>
</dbReference>
<sequence length="437" mass="50212">NSKNDNRVIINVGGIRYETYKSTLKNLPDTRLSWLTTTTKQNADCDPETGEFFFDRHPGIFNMILNYYRTGRLHVPMDVCGPLFEEELAFWGIDERQIEPCCWGNYRTHRDAQETLKELEGKEGQDVSDDEDSSYIAQRFGIQEDAIRERSCWQRMQPKIWTLLEDPNSSRGAKGGAIISVLFILLSILIFCMETHLDFRVPRNDSVPMNGSWTRMEKSKYSTPHISLQVLDVVCTIYFTLELILRITFAPDKRIFFRGMLNWVDVFAIIPFYLEQFMIGVFPQLEFTVAIEVLKSFSLTRIFRIFKLTRHFNGLKILAHSIKASARELILLILFLLITVLIFASCIYYAESIEEGEKNDFKNIPVGFWWAVVTMTTLGYGDMYPRTGTGYLVGGLCAVAGVLVLALPVPVIVNNFALYYSHAQARLKLPPKQKKIL</sequence>
<dbReference type="HOGENOM" id="CLU_011722_4_3_1"/>
<evidence type="ECO:0000256" key="12">
    <source>
        <dbReference type="SAM" id="Phobius"/>
    </source>
</evidence>
<dbReference type="FunFam" id="1.20.120.350:FF:000074">
    <property type="entry name" value="SHaW family of potassium channels"/>
    <property type="match status" value="1"/>
</dbReference>
<dbReference type="Pfam" id="PF00520">
    <property type="entry name" value="Ion_trans"/>
    <property type="match status" value="1"/>
</dbReference>
<keyword evidence="5" id="KW-0631">Potassium channel</keyword>
<keyword evidence="4 12" id="KW-0812">Transmembrane</keyword>
<dbReference type="Gene3D" id="1.10.287.70">
    <property type="match status" value="1"/>
</dbReference>
<dbReference type="EMBL" id="KB308962">
    <property type="protein sequence ID" value="ELT95939.1"/>
    <property type="molecule type" value="Genomic_DNA"/>
</dbReference>
<dbReference type="AlphaFoldDB" id="R7TQJ8"/>
<protein>
    <recommendedName>
        <fullName evidence="13">BTB domain-containing protein</fullName>
    </recommendedName>
</protein>
<dbReference type="GO" id="GO:0032590">
    <property type="term" value="C:dendrite membrane"/>
    <property type="evidence" value="ECO:0007669"/>
    <property type="project" value="TreeGrafter"/>
</dbReference>
<evidence type="ECO:0000256" key="10">
    <source>
        <dbReference type="ARBA" id="ARBA00023136"/>
    </source>
</evidence>
<keyword evidence="10 12" id="KW-0472">Membrane</keyword>
<dbReference type="PRINTS" id="PR01491">
    <property type="entry name" value="KVCHANNEL"/>
</dbReference>
<dbReference type="OrthoDB" id="415460at2759"/>
<dbReference type="InterPro" id="IPR028325">
    <property type="entry name" value="VG_K_chnl"/>
</dbReference>
<dbReference type="PANTHER" id="PTHR11537:SF252">
    <property type="entry name" value="POTASSIUM VOLTAGE-GATED CHANNEL PROTEIN SHAW"/>
    <property type="match status" value="1"/>
</dbReference>
<dbReference type="InterPro" id="IPR003131">
    <property type="entry name" value="T1-type_BTB"/>
</dbReference>
<feature type="transmembrane region" description="Helical" evidence="12">
    <location>
        <begin position="362"/>
        <end position="380"/>
    </location>
</feature>
<feature type="transmembrane region" description="Helical" evidence="12">
    <location>
        <begin position="392"/>
        <end position="413"/>
    </location>
</feature>
<keyword evidence="9" id="KW-0406">Ion transport</keyword>
<dbReference type="InterPro" id="IPR000210">
    <property type="entry name" value="BTB/POZ_dom"/>
</dbReference>
<dbReference type="EMBL" id="AMQN01002348">
    <property type="status" value="NOT_ANNOTATED_CDS"/>
    <property type="molecule type" value="Genomic_DNA"/>
</dbReference>
<dbReference type="SMART" id="SM00225">
    <property type="entry name" value="BTB"/>
    <property type="match status" value="1"/>
</dbReference>
<dbReference type="InterPro" id="IPR027359">
    <property type="entry name" value="Volt_channel_dom_sf"/>
</dbReference>
<dbReference type="InterPro" id="IPR011333">
    <property type="entry name" value="SKP1/BTB/POZ_sf"/>
</dbReference>
<evidence type="ECO:0000256" key="1">
    <source>
        <dbReference type="ARBA" id="ARBA00004141"/>
    </source>
</evidence>
<dbReference type="Pfam" id="PF02214">
    <property type="entry name" value="BTB_2"/>
    <property type="match status" value="1"/>
</dbReference>
<evidence type="ECO:0000256" key="4">
    <source>
        <dbReference type="ARBA" id="ARBA00022692"/>
    </source>
</evidence>
<feature type="domain" description="BTB" evidence="13">
    <location>
        <begin position="6"/>
        <end position="109"/>
    </location>
</feature>
<keyword evidence="8 12" id="KW-1133">Transmembrane helix</keyword>
<dbReference type="GO" id="GO:0001508">
    <property type="term" value="P:action potential"/>
    <property type="evidence" value="ECO:0007669"/>
    <property type="project" value="TreeGrafter"/>
</dbReference>
<comment type="subcellular location">
    <subcellularLocation>
        <location evidence="1">Membrane</location>
        <topology evidence="1">Multi-pass membrane protein</topology>
    </subcellularLocation>
</comment>
<keyword evidence="3" id="KW-0633">Potassium transport</keyword>
<dbReference type="GO" id="GO:0005251">
    <property type="term" value="F:delayed rectifier potassium channel activity"/>
    <property type="evidence" value="ECO:0007669"/>
    <property type="project" value="TreeGrafter"/>
</dbReference>
<dbReference type="EnsemblMetazoa" id="CapteT33393">
    <property type="protein sequence ID" value="CapteP33393"/>
    <property type="gene ID" value="CapteG33393"/>
</dbReference>
<dbReference type="SUPFAM" id="SSF81324">
    <property type="entry name" value="Voltage-gated potassium channels"/>
    <property type="match status" value="1"/>
</dbReference>
<dbReference type="Gene3D" id="1.20.120.350">
    <property type="entry name" value="Voltage-gated potassium channels. Chain C"/>
    <property type="match status" value="1"/>
</dbReference>
<feature type="non-terminal residue" evidence="14">
    <location>
        <position position="1"/>
    </location>
</feature>
<evidence type="ECO:0000256" key="6">
    <source>
        <dbReference type="ARBA" id="ARBA00022882"/>
    </source>
</evidence>
<keyword evidence="7" id="KW-0630">Potassium</keyword>
<name>R7TQJ8_CAPTE</name>
<evidence type="ECO:0000313" key="16">
    <source>
        <dbReference type="Proteomes" id="UP000014760"/>
    </source>
</evidence>
<dbReference type="GO" id="GO:0032809">
    <property type="term" value="C:neuronal cell body membrane"/>
    <property type="evidence" value="ECO:0007669"/>
    <property type="project" value="TreeGrafter"/>
</dbReference>
<feature type="transmembrane region" description="Helical" evidence="12">
    <location>
        <begin position="175"/>
        <end position="193"/>
    </location>
</feature>
<dbReference type="Gene3D" id="3.30.710.10">
    <property type="entry name" value="Potassium Channel Kv1.1, Chain A"/>
    <property type="match status" value="1"/>
</dbReference>
<dbReference type="Proteomes" id="UP000014760">
    <property type="component" value="Unassembled WGS sequence"/>
</dbReference>
<dbReference type="FunFam" id="3.30.710.10:FF:000002">
    <property type="entry name" value="Potassium voltage-gated channel subfamily C member 2"/>
    <property type="match status" value="1"/>
</dbReference>
<dbReference type="InterPro" id="IPR005821">
    <property type="entry name" value="Ion_trans_dom"/>
</dbReference>
<feature type="transmembrane region" description="Helical" evidence="12">
    <location>
        <begin position="329"/>
        <end position="350"/>
    </location>
</feature>
<reference evidence="14 16" key="2">
    <citation type="journal article" date="2013" name="Nature">
        <title>Insights into bilaterian evolution from three spiralian genomes.</title>
        <authorList>
            <person name="Simakov O."/>
            <person name="Marletaz F."/>
            <person name="Cho S.J."/>
            <person name="Edsinger-Gonzales E."/>
            <person name="Havlak P."/>
            <person name="Hellsten U."/>
            <person name="Kuo D.H."/>
            <person name="Larsson T."/>
            <person name="Lv J."/>
            <person name="Arendt D."/>
            <person name="Savage R."/>
            <person name="Osoegawa K."/>
            <person name="de Jong P."/>
            <person name="Grimwood J."/>
            <person name="Chapman J.A."/>
            <person name="Shapiro H."/>
            <person name="Aerts A."/>
            <person name="Otillar R.P."/>
            <person name="Terry A.Y."/>
            <person name="Boore J.L."/>
            <person name="Grigoriev I.V."/>
            <person name="Lindberg D.R."/>
            <person name="Seaver E.C."/>
            <person name="Weisblat D.A."/>
            <person name="Putnam N.H."/>
            <person name="Rokhsar D.S."/>
        </authorList>
    </citation>
    <scope>NUCLEOTIDE SEQUENCE</scope>
    <source>
        <strain evidence="14 16">I ESC-2004</strain>
    </source>
</reference>
<keyword evidence="6" id="KW-0851">Voltage-gated channel</keyword>
<evidence type="ECO:0000256" key="5">
    <source>
        <dbReference type="ARBA" id="ARBA00022826"/>
    </source>
</evidence>
<reference evidence="15" key="3">
    <citation type="submission" date="2015-06" db="UniProtKB">
        <authorList>
            <consortium name="EnsemblMetazoa"/>
        </authorList>
    </citation>
    <scope>IDENTIFICATION</scope>
</reference>
<dbReference type="SUPFAM" id="SSF54695">
    <property type="entry name" value="POZ domain"/>
    <property type="match status" value="1"/>
</dbReference>
<dbReference type="GO" id="GO:0051260">
    <property type="term" value="P:protein homooligomerization"/>
    <property type="evidence" value="ECO:0007669"/>
    <property type="project" value="InterPro"/>
</dbReference>
<dbReference type="InterPro" id="IPR003974">
    <property type="entry name" value="K_chnl_volt-dep_Kv3"/>
</dbReference>
<evidence type="ECO:0000256" key="11">
    <source>
        <dbReference type="ARBA" id="ARBA00023303"/>
    </source>
</evidence>
<dbReference type="PRINTS" id="PR00169">
    <property type="entry name" value="KCHANNEL"/>
</dbReference>
<evidence type="ECO:0000256" key="8">
    <source>
        <dbReference type="ARBA" id="ARBA00022989"/>
    </source>
</evidence>
<dbReference type="GO" id="GO:0045211">
    <property type="term" value="C:postsynaptic membrane"/>
    <property type="evidence" value="ECO:0007669"/>
    <property type="project" value="TreeGrafter"/>
</dbReference>
<reference evidence="16" key="1">
    <citation type="submission" date="2012-12" db="EMBL/GenBank/DDBJ databases">
        <authorList>
            <person name="Hellsten U."/>
            <person name="Grimwood J."/>
            <person name="Chapman J.A."/>
            <person name="Shapiro H."/>
            <person name="Aerts A."/>
            <person name="Otillar R.P."/>
            <person name="Terry A.Y."/>
            <person name="Boore J.L."/>
            <person name="Simakov O."/>
            <person name="Marletaz F."/>
            <person name="Cho S.-J."/>
            <person name="Edsinger-Gonzales E."/>
            <person name="Havlak P."/>
            <person name="Kuo D.-H."/>
            <person name="Larsson T."/>
            <person name="Lv J."/>
            <person name="Arendt D."/>
            <person name="Savage R."/>
            <person name="Osoegawa K."/>
            <person name="de Jong P."/>
            <person name="Lindberg D.R."/>
            <person name="Seaver E.C."/>
            <person name="Weisblat D.A."/>
            <person name="Putnam N.H."/>
            <person name="Grigoriev I.V."/>
            <person name="Rokhsar D.S."/>
        </authorList>
    </citation>
    <scope>NUCLEOTIDE SEQUENCE</scope>
    <source>
        <strain evidence="16">I ESC-2004</strain>
    </source>
</reference>
<evidence type="ECO:0000256" key="3">
    <source>
        <dbReference type="ARBA" id="ARBA00022538"/>
    </source>
</evidence>
<evidence type="ECO:0000256" key="7">
    <source>
        <dbReference type="ARBA" id="ARBA00022958"/>
    </source>
</evidence>
<keyword evidence="11" id="KW-0407">Ion channel</keyword>
<dbReference type="GO" id="GO:0043679">
    <property type="term" value="C:axon terminus"/>
    <property type="evidence" value="ECO:0007669"/>
    <property type="project" value="TreeGrafter"/>
</dbReference>
<organism evidence="14">
    <name type="scientific">Capitella teleta</name>
    <name type="common">Polychaete worm</name>
    <dbReference type="NCBI Taxonomy" id="283909"/>
    <lineage>
        <taxon>Eukaryota</taxon>
        <taxon>Metazoa</taxon>
        <taxon>Spiralia</taxon>
        <taxon>Lophotrochozoa</taxon>
        <taxon>Annelida</taxon>
        <taxon>Polychaeta</taxon>
        <taxon>Sedentaria</taxon>
        <taxon>Scolecida</taxon>
        <taxon>Capitellidae</taxon>
        <taxon>Capitella</taxon>
    </lineage>
</organism>
<accession>R7TQJ8</accession>
<evidence type="ECO:0000313" key="14">
    <source>
        <dbReference type="EMBL" id="ELT95939.1"/>
    </source>
</evidence>
<evidence type="ECO:0000313" key="15">
    <source>
        <dbReference type="EnsemblMetazoa" id="CapteP33393"/>
    </source>
</evidence>
<dbReference type="PRINTS" id="PR01498">
    <property type="entry name" value="SHAWCHANNEL"/>
</dbReference>
<dbReference type="GO" id="GO:0008076">
    <property type="term" value="C:voltage-gated potassium channel complex"/>
    <property type="evidence" value="ECO:0007669"/>
    <property type="project" value="InterPro"/>
</dbReference>
<proteinExistence type="predicted"/>
<feature type="non-terminal residue" evidence="14">
    <location>
        <position position="437"/>
    </location>
</feature>
<evidence type="ECO:0000259" key="13">
    <source>
        <dbReference type="SMART" id="SM00225"/>
    </source>
</evidence>
<evidence type="ECO:0000256" key="2">
    <source>
        <dbReference type="ARBA" id="ARBA00022448"/>
    </source>
</evidence>
<dbReference type="GO" id="GO:0042734">
    <property type="term" value="C:presynaptic membrane"/>
    <property type="evidence" value="ECO:0007669"/>
    <property type="project" value="TreeGrafter"/>
</dbReference>
<dbReference type="OMA" id="PRVWHLL"/>